<dbReference type="PANTHER" id="PTHR28096">
    <property type="entry name" value="PROTEIN FAF1"/>
    <property type="match status" value="1"/>
</dbReference>
<dbReference type="GO" id="GO:0000462">
    <property type="term" value="P:maturation of SSU-rRNA from tricistronic rRNA transcript (SSU-rRNA, 5.8S rRNA, LSU-rRNA)"/>
    <property type="evidence" value="ECO:0007669"/>
    <property type="project" value="TreeGrafter"/>
</dbReference>
<feature type="compositionally biased region" description="Basic residues" evidence="1">
    <location>
        <begin position="275"/>
        <end position="288"/>
    </location>
</feature>
<dbReference type="InterPro" id="IPR053030">
    <property type="entry name" value="Ribosomal_biogenesis_FAF1-like"/>
</dbReference>
<evidence type="ECO:0000256" key="1">
    <source>
        <dbReference type="SAM" id="MobiDB-lite"/>
    </source>
</evidence>
<evidence type="ECO:0008006" key="4">
    <source>
        <dbReference type="Google" id="ProtNLM"/>
    </source>
</evidence>
<dbReference type="Proteomes" id="UP000192596">
    <property type="component" value="Unassembled WGS sequence"/>
</dbReference>
<dbReference type="GO" id="GO:0005730">
    <property type="term" value="C:nucleolus"/>
    <property type="evidence" value="ECO:0007669"/>
    <property type="project" value="TreeGrafter"/>
</dbReference>
<accession>A0A1V8SX94</accession>
<dbReference type="AlphaFoldDB" id="A0A1V8SX94"/>
<dbReference type="OrthoDB" id="5556956at2759"/>
<protein>
    <recommendedName>
        <fullName evidence="4">Protein FAF1</fullName>
    </recommendedName>
</protein>
<dbReference type="InterPro" id="IPR027973">
    <property type="entry name" value="FSAF1-like"/>
</dbReference>
<dbReference type="InParanoid" id="A0A1V8SX94"/>
<name>A0A1V8SX94_9PEZI</name>
<evidence type="ECO:0000313" key="2">
    <source>
        <dbReference type="EMBL" id="OQO03680.1"/>
    </source>
</evidence>
<feature type="compositionally biased region" description="Basic residues" evidence="1">
    <location>
        <begin position="1"/>
        <end position="12"/>
    </location>
</feature>
<sequence length="288" mass="31109">MAVTLGKRKRAAHTVPVSKHEDTSSDDDATARALFQKAFEAKFNPLEKVANVTEDAVSETNHDLDDDSWDGLSSDDDVNINVEIIQHQALDRVDPTQRKRELKAFLSGKDPAIGLQSSSTTLAALQSTGDADTTEVANLQNDLALQRLLKESHLLDSSTFGTKSTSEPEGKGRIKALDLRLQDLGSKSSHLAQEKMPISHRKGIVAKASSRESTRRSEAKENGVVLEKFRGGAKSVGKRERGVDGPGVGKFRGGMLKLSARDVKSIEASGERRGRGGKSRGGAKRGKR</sequence>
<reference evidence="3" key="1">
    <citation type="submission" date="2017-03" db="EMBL/GenBank/DDBJ databases">
        <title>Genomes of endolithic fungi from Antarctica.</title>
        <authorList>
            <person name="Coleine C."/>
            <person name="Masonjones S."/>
            <person name="Stajich J.E."/>
        </authorList>
    </citation>
    <scope>NUCLEOTIDE SEQUENCE [LARGE SCALE GENOMIC DNA]</scope>
    <source>
        <strain evidence="3">CCFEE 5527</strain>
    </source>
</reference>
<feature type="compositionally biased region" description="Basic and acidic residues" evidence="1">
    <location>
        <begin position="209"/>
        <end position="221"/>
    </location>
</feature>
<feature type="compositionally biased region" description="Basic and acidic residues" evidence="1">
    <location>
        <begin position="259"/>
        <end position="274"/>
    </location>
</feature>
<comment type="caution">
    <text evidence="2">The sequence shown here is derived from an EMBL/GenBank/DDBJ whole genome shotgun (WGS) entry which is preliminary data.</text>
</comment>
<organism evidence="2 3">
    <name type="scientific">Cryoendolithus antarcticus</name>
    <dbReference type="NCBI Taxonomy" id="1507870"/>
    <lineage>
        <taxon>Eukaryota</taxon>
        <taxon>Fungi</taxon>
        <taxon>Dikarya</taxon>
        <taxon>Ascomycota</taxon>
        <taxon>Pezizomycotina</taxon>
        <taxon>Dothideomycetes</taxon>
        <taxon>Dothideomycetidae</taxon>
        <taxon>Cladosporiales</taxon>
        <taxon>Cladosporiaceae</taxon>
        <taxon>Cryoendolithus</taxon>
    </lineage>
</organism>
<dbReference type="EMBL" id="NAJO01000024">
    <property type="protein sequence ID" value="OQO03680.1"/>
    <property type="molecule type" value="Genomic_DNA"/>
</dbReference>
<proteinExistence type="predicted"/>
<evidence type="ECO:0000313" key="3">
    <source>
        <dbReference type="Proteomes" id="UP000192596"/>
    </source>
</evidence>
<dbReference type="STRING" id="1507870.A0A1V8SX94"/>
<dbReference type="FunCoup" id="A0A1V8SX94">
    <property type="interactions" value="329"/>
</dbReference>
<keyword evidence="3" id="KW-1185">Reference proteome</keyword>
<dbReference type="PANTHER" id="PTHR28096:SF1">
    <property type="entry name" value="PROTEIN FAF1"/>
    <property type="match status" value="1"/>
</dbReference>
<dbReference type="Pfam" id="PF15375">
    <property type="entry name" value="FSAF1"/>
    <property type="match status" value="1"/>
</dbReference>
<feature type="region of interest" description="Disordered" evidence="1">
    <location>
        <begin position="202"/>
        <end position="288"/>
    </location>
</feature>
<gene>
    <name evidence="2" type="ORF">B0A48_10345</name>
</gene>
<feature type="region of interest" description="Disordered" evidence="1">
    <location>
        <begin position="1"/>
        <end position="28"/>
    </location>
</feature>